<dbReference type="Pfam" id="PF00117">
    <property type="entry name" value="GATase"/>
    <property type="match status" value="1"/>
</dbReference>
<gene>
    <name evidence="3" type="ORF">LUZ62_068522</name>
</gene>
<evidence type="ECO:0000256" key="1">
    <source>
        <dbReference type="ARBA" id="ARBA00011083"/>
    </source>
</evidence>
<dbReference type="PANTHER" id="PTHR42695">
    <property type="entry name" value="GLUTAMINE AMIDOTRANSFERASE YLR126C-RELATED"/>
    <property type="match status" value="1"/>
</dbReference>
<keyword evidence="4" id="KW-1185">Reference proteome</keyword>
<comment type="similarity">
    <text evidence="1">Belongs to the peptidase C26 family.</text>
</comment>
<protein>
    <recommendedName>
        <fullName evidence="2">Glutamine amidotransferase domain-containing protein</fullName>
    </recommendedName>
</protein>
<dbReference type="PANTHER" id="PTHR42695:SF9">
    <property type="entry name" value="GAMMA-GLUTAMYL PEPTIDASE 2-RELATED"/>
    <property type="match status" value="1"/>
</dbReference>
<dbReference type="EMBL" id="JAMFTS010000004">
    <property type="protein sequence ID" value="KAJ4758147.1"/>
    <property type="molecule type" value="Genomic_DNA"/>
</dbReference>
<evidence type="ECO:0000313" key="3">
    <source>
        <dbReference type="EMBL" id="KAJ4758147.1"/>
    </source>
</evidence>
<dbReference type="PROSITE" id="PS51273">
    <property type="entry name" value="GATASE_TYPE_1"/>
    <property type="match status" value="1"/>
</dbReference>
<dbReference type="InterPro" id="IPR017926">
    <property type="entry name" value="GATASE"/>
</dbReference>
<organism evidence="3 4">
    <name type="scientific">Rhynchospora pubera</name>
    <dbReference type="NCBI Taxonomy" id="906938"/>
    <lineage>
        <taxon>Eukaryota</taxon>
        <taxon>Viridiplantae</taxon>
        <taxon>Streptophyta</taxon>
        <taxon>Embryophyta</taxon>
        <taxon>Tracheophyta</taxon>
        <taxon>Spermatophyta</taxon>
        <taxon>Magnoliopsida</taxon>
        <taxon>Liliopsida</taxon>
        <taxon>Poales</taxon>
        <taxon>Cyperaceae</taxon>
        <taxon>Cyperoideae</taxon>
        <taxon>Rhynchosporeae</taxon>
        <taxon>Rhynchospora</taxon>
    </lineage>
</organism>
<evidence type="ECO:0000259" key="2">
    <source>
        <dbReference type="Pfam" id="PF00117"/>
    </source>
</evidence>
<dbReference type="GO" id="GO:0005829">
    <property type="term" value="C:cytosol"/>
    <property type="evidence" value="ECO:0007669"/>
    <property type="project" value="TreeGrafter"/>
</dbReference>
<proteinExistence type="inferred from homology"/>
<comment type="caution">
    <text evidence="3">The sequence shown here is derived from an EMBL/GenBank/DDBJ whole genome shotgun (WGS) entry which is preliminary data.</text>
</comment>
<dbReference type="AlphaFoldDB" id="A0AAV8CVE1"/>
<dbReference type="InterPro" id="IPR044992">
    <property type="entry name" value="ChyE-like"/>
</dbReference>
<dbReference type="Proteomes" id="UP001140206">
    <property type="component" value="Chromosome 4"/>
</dbReference>
<sequence>MNAITQRKYCLLLAANDSDYVKKVYGGYYNVFVKAFGEEGERWDCFRVVNGEFPPMDQLESYDGFVVSGSPNDAHGNDLWVLKLCVLLRILDCMKKKVLGICFGHQVLSRAHGGKVGKAKLGWDIGIRRVNFVNALETLKLFEPFQEEPHSASIIEVHQDEVRMVPRRAKVLAYSDHTRVEAFAIGNHILGFQGHPEYTKDILNNLVDRLVNNASITVSSHLKNLNYLHTIKEQKVPGILSAFPFVALTLWNY</sequence>
<feature type="domain" description="Glutamine amidotransferase" evidence="2">
    <location>
        <begin position="58"/>
        <end position="200"/>
    </location>
</feature>
<name>A0AAV8CVE1_9POAL</name>
<dbReference type="Gene3D" id="3.40.50.880">
    <property type="match status" value="1"/>
</dbReference>
<dbReference type="InterPro" id="IPR029062">
    <property type="entry name" value="Class_I_gatase-like"/>
</dbReference>
<accession>A0AAV8CVE1</accession>
<reference evidence="3" key="1">
    <citation type="submission" date="2022-08" db="EMBL/GenBank/DDBJ databases">
        <authorList>
            <person name="Marques A."/>
        </authorList>
    </citation>
    <scope>NUCLEOTIDE SEQUENCE</scope>
    <source>
        <strain evidence="3">RhyPub2mFocal</strain>
        <tissue evidence="3">Leaves</tissue>
    </source>
</reference>
<dbReference type="SUPFAM" id="SSF52317">
    <property type="entry name" value="Class I glutamine amidotransferase-like"/>
    <property type="match status" value="1"/>
</dbReference>
<dbReference type="CDD" id="cd01741">
    <property type="entry name" value="GATase1_1"/>
    <property type="match status" value="1"/>
</dbReference>
<evidence type="ECO:0000313" key="4">
    <source>
        <dbReference type="Proteomes" id="UP001140206"/>
    </source>
</evidence>